<feature type="domain" description="FERM" evidence="1">
    <location>
        <begin position="21"/>
        <end position="97"/>
    </location>
</feature>
<protein>
    <recommendedName>
        <fullName evidence="1">FERM domain-containing protein</fullName>
    </recommendedName>
</protein>
<dbReference type="GO" id="GO:0019221">
    <property type="term" value="P:cytokine-mediated signaling pathway"/>
    <property type="evidence" value="ECO:0007669"/>
    <property type="project" value="TreeGrafter"/>
</dbReference>
<dbReference type="PANTHER" id="PTHR45807:SF5">
    <property type="entry name" value="TYROSINE-PROTEIN KINASE JAK1"/>
    <property type="match status" value="1"/>
</dbReference>
<reference evidence="2" key="3">
    <citation type="submission" date="2025-09" db="UniProtKB">
        <authorList>
            <consortium name="Ensembl"/>
        </authorList>
    </citation>
    <scope>IDENTIFICATION</scope>
</reference>
<dbReference type="Pfam" id="PF18379">
    <property type="entry name" value="FERM_F1"/>
    <property type="match status" value="1"/>
</dbReference>
<evidence type="ECO:0000259" key="1">
    <source>
        <dbReference type="PROSITE" id="PS50057"/>
    </source>
</evidence>
<reference evidence="3" key="1">
    <citation type="submission" date="2011-08" db="EMBL/GenBank/DDBJ databases">
        <title>The draft genome of Latimeria chalumnae.</title>
        <authorList>
            <person name="Di Palma F."/>
            <person name="Alfoldi J."/>
            <person name="Johnson J."/>
            <person name="Berlin A."/>
            <person name="Gnerre S."/>
            <person name="Jaffe D."/>
            <person name="MacCallum I."/>
            <person name="Young S."/>
            <person name="Walker B.J."/>
            <person name="Lander E."/>
            <person name="Lindblad-Toh K."/>
        </authorList>
    </citation>
    <scope>NUCLEOTIDE SEQUENCE [LARGE SCALE GENOMIC DNA]</scope>
    <source>
        <strain evidence="3">Wild caught</strain>
    </source>
</reference>
<dbReference type="GO" id="GO:0005131">
    <property type="term" value="F:growth hormone receptor binding"/>
    <property type="evidence" value="ECO:0007669"/>
    <property type="project" value="TreeGrafter"/>
</dbReference>
<dbReference type="GO" id="GO:0007259">
    <property type="term" value="P:cell surface receptor signaling pathway via JAK-STAT"/>
    <property type="evidence" value="ECO:0007669"/>
    <property type="project" value="TreeGrafter"/>
</dbReference>
<proteinExistence type="predicted"/>
<dbReference type="GO" id="GO:0004715">
    <property type="term" value="F:non-membrane spanning protein tyrosine kinase activity"/>
    <property type="evidence" value="ECO:0007669"/>
    <property type="project" value="TreeGrafter"/>
</dbReference>
<dbReference type="Bgee" id="ENSLACG00000002266">
    <property type="expression patterns" value="Expressed in pectoral fin and 6 other cell types or tissues"/>
</dbReference>
<dbReference type="PANTHER" id="PTHR45807">
    <property type="entry name" value="TYROSINE-PROTEIN KINASE HOPSCOTCH"/>
    <property type="match status" value="1"/>
</dbReference>
<accession>H2ZYR6</accession>
<organism evidence="2 3">
    <name type="scientific">Latimeria chalumnae</name>
    <name type="common">Coelacanth</name>
    <dbReference type="NCBI Taxonomy" id="7897"/>
    <lineage>
        <taxon>Eukaryota</taxon>
        <taxon>Metazoa</taxon>
        <taxon>Chordata</taxon>
        <taxon>Craniata</taxon>
        <taxon>Vertebrata</taxon>
        <taxon>Euteleostomi</taxon>
        <taxon>Coelacanthiformes</taxon>
        <taxon>Coelacanthidae</taxon>
        <taxon>Latimeria</taxon>
    </lineage>
</organism>
<dbReference type="eggNOG" id="KOG0197">
    <property type="taxonomic scope" value="Eukaryota"/>
</dbReference>
<dbReference type="GO" id="GO:0060397">
    <property type="term" value="P:growth hormone receptor signaling pathway via JAK-STAT"/>
    <property type="evidence" value="ECO:0007669"/>
    <property type="project" value="TreeGrafter"/>
</dbReference>
<dbReference type="InParanoid" id="H2ZYR6"/>
<dbReference type="Ensembl" id="ENSLACT00000002557.1">
    <property type="protein sequence ID" value="ENSLACP00000002537.1"/>
    <property type="gene ID" value="ENSLACG00000002266.1"/>
</dbReference>
<dbReference type="OMA" id="CFKIRAS"/>
<name>H2ZYR6_LATCH</name>
<evidence type="ECO:0000313" key="3">
    <source>
        <dbReference type="Proteomes" id="UP000008672"/>
    </source>
</evidence>
<dbReference type="GO" id="GO:0005829">
    <property type="term" value="C:cytosol"/>
    <property type="evidence" value="ECO:0007669"/>
    <property type="project" value="TreeGrafter"/>
</dbReference>
<evidence type="ECO:0000313" key="2">
    <source>
        <dbReference type="Ensembl" id="ENSLACP00000002537.1"/>
    </source>
</evidence>
<dbReference type="EMBL" id="AFYH01259214">
    <property type="status" value="NOT_ANNOTATED_CDS"/>
    <property type="molecule type" value="Genomic_DNA"/>
</dbReference>
<dbReference type="HOGENOM" id="CLU_2346087_0_0_1"/>
<keyword evidence="3" id="KW-1185">Reference proteome</keyword>
<dbReference type="GO" id="GO:0035556">
    <property type="term" value="P:intracellular signal transduction"/>
    <property type="evidence" value="ECO:0007669"/>
    <property type="project" value="TreeGrafter"/>
</dbReference>
<dbReference type="GeneTree" id="ENSGT00940000157092"/>
<dbReference type="InterPro" id="IPR041155">
    <property type="entry name" value="FERM_F1"/>
</dbReference>
<dbReference type="InterPro" id="IPR051286">
    <property type="entry name" value="JAK"/>
</dbReference>
<dbReference type="InterPro" id="IPR000299">
    <property type="entry name" value="FERM_domain"/>
</dbReference>
<reference evidence="2" key="2">
    <citation type="submission" date="2025-08" db="UniProtKB">
        <authorList>
            <consortium name="Ensembl"/>
        </authorList>
    </citation>
    <scope>IDENTIFICATION</scope>
</reference>
<dbReference type="AlphaFoldDB" id="H2ZYR6"/>
<dbReference type="GO" id="GO:0030154">
    <property type="term" value="P:cell differentiation"/>
    <property type="evidence" value="ECO:0007669"/>
    <property type="project" value="TreeGrafter"/>
</dbReference>
<sequence length="97" mass="11451">MACFKIRASRKTETDHMAQEQRLKINFYLPGVSPIEYNSGEYTVEDLCVEAAKRCHISPLCYNLFSLYEEESRLWYAPSYAFKIEEGSATKLYYRMR</sequence>
<dbReference type="Proteomes" id="UP000008672">
    <property type="component" value="Unassembled WGS sequence"/>
</dbReference>
<dbReference type="PROSITE" id="PS50057">
    <property type="entry name" value="FERM_3"/>
    <property type="match status" value="1"/>
</dbReference>
<dbReference type="STRING" id="7897.ENSLACP00000002537"/>